<dbReference type="RefSeq" id="WP_005939541.1">
    <property type="nucleotide sequence ID" value="NZ_ATVK01000010.1"/>
</dbReference>
<evidence type="ECO:0000313" key="1">
    <source>
        <dbReference type="EMBL" id="GAC57444.1"/>
    </source>
</evidence>
<keyword evidence="2" id="KW-1185">Reference proteome</keyword>
<proteinExistence type="predicted"/>
<organism evidence="1 2">
    <name type="scientific">Gordonia hirsuta DSM 44140 = NBRC 16056</name>
    <dbReference type="NCBI Taxonomy" id="1121927"/>
    <lineage>
        <taxon>Bacteria</taxon>
        <taxon>Bacillati</taxon>
        <taxon>Actinomycetota</taxon>
        <taxon>Actinomycetes</taxon>
        <taxon>Mycobacteriales</taxon>
        <taxon>Gordoniaceae</taxon>
        <taxon>Gordonia</taxon>
    </lineage>
</organism>
<evidence type="ECO:0000313" key="2">
    <source>
        <dbReference type="Proteomes" id="UP000053405"/>
    </source>
</evidence>
<protein>
    <recommendedName>
        <fullName evidence="3">SPOR domain-containing protein</fullName>
    </recommendedName>
</protein>
<dbReference type="EMBL" id="BANT01000019">
    <property type="protein sequence ID" value="GAC57444.1"/>
    <property type="molecule type" value="Genomic_DNA"/>
</dbReference>
<dbReference type="OrthoDB" id="3268477at2"/>
<reference evidence="1 2" key="1">
    <citation type="submission" date="2012-12" db="EMBL/GenBank/DDBJ databases">
        <title>Whole genome shotgun sequence of Gordonia hirsuta NBRC 16056.</title>
        <authorList>
            <person name="Isaki-Nakamura S."/>
            <person name="Hosoyama A."/>
            <person name="Tsuchikane K."/>
            <person name="Katsumata H."/>
            <person name="Baba S."/>
            <person name="Yamazaki S."/>
            <person name="Fujita N."/>
        </authorList>
    </citation>
    <scope>NUCLEOTIDE SEQUENCE [LARGE SCALE GENOMIC DNA]</scope>
    <source>
        <strain evidence="1 2">NBRC 16056</strain>
    </source>
</reference>
<dbReference type="eggNOG" id="ENOG5033BD3">
    <property type="taxonomic scope" value="Bacteria"/>
</dbReference>
<comment type="caution">
    <text evidence="1">The sequence shown here is derived from an EMBL/GenBank/DDBJ whole genome shotgun (WGS) entry which is preliminary data.</text>
</comment>
<dbReference type="AlphaFoldDB" id="L7L946"/>
<name>L7L946_9ACTN</name>
<dbReference type="Proteomes" id="UP000053405">
    <property type="component" value="Unassembled WGS sequence"/>
</dbReference>
<gene>
    <name evidence="1" type="ORF">GOHSU_19_00490</name>
</gene>
<accession>L7L946</accession>
<evidence type="ECO:0008006" key="3">
    <source>
        <dbReference type="Google" id="ProtNLM"/>
    </source>
</evidence>
<sequence>MSESTGDWYYDVSTGEVSRGKVPHALNRMGPYPDEATARRAIEIAEERNRQADAEDEDD</sequence>
<dbReference type="STRING" id="1121927.GOHSU_19_00490"/>